<dbReference type="GO" id="GO:0008381">
    <property type="term" value="F:mechanosensitive monoatomic ion channel activity"/>
    <property type="evidence" value="ECO:0007669"/>
    <property type="project" value="InterPro"/>
</dbReference>
<keyword evidence="3" id="KW-1003">Cell membrane</keyword>
<dbReference type="OrthoDB" id="1522493at2"/>
<dbReference type="InterPro" id="IPR023408">
    <property type="entry name" value="MscS_beta-dom_sf"/>
</dbReference>
<reference evidence="10 11" key="1">
    <citation type="submission" date="2019-05" db="EMBL/GenBank/DDBJ databases">
        <title>Draft Whole-Genome sequence of the green sulfur bacterium Chlorobaculum thiosulfatiphilum DSM 249.</title>
        <authorList>
            <person name="Meyer T.E."/>
            <person name="Kyndt J.A."/>
        </authorList>
    </citation>
    <scope>NUCLEOTIDE SEQUENCE [LARGE SCALE GENOMIC DNA]</scope>
    <source>
        <strain evidence="10 11">DSM 249</strain>
    </source>
</reference>
<evidence type="ECO:0000256" key="2">
    <source>
        <dbReference type="ARBA" id="ARBA00008017"/>
    </source>
</evidence>
<feature type="domain" description="Mechanosensitive ion channel MscS C-terminal" evidence="9">
    <location>
        <begin position="189"/>
        <end position="266"/>
    </location>
</feature>
<comment type="subcellular location">
    <subcellularLocation>
        <location evidence="1">Cell membrane</location>
        <topology evidence="1">Multi-pass membrane protein</topology>
    </subcellularLocation>
</comment>
<dbReference type="InterPro" id="IPR006685">
    <property type="entry name" value="MscS_channel_2nd"/>
</dbReference>
<evidence type="ECO:0000313" key="10">
    <source>
        <dbReference type="EMBL" id="TNJ37173.1"/>
    </source>
</evidence>
<dbReference type="InterPro" id="IPR045275">
    <property type="entry name" value="MscS_archaea/bacteria_type"/>
</dbReference>
<keyword evidence="4 7" id="KW-0812">Transmembrane</keyword>
<dbReference type="InterPro" id="IPR011066">
    <property type="entry name" value="MscS_channel_C_sf"/>
</dbReference>
<evidence type="ECO:0000256" key="4">
    <source>
        <dbReference type="ARBA" id="ARBA00022692"/>
    </source>
</evidence>
<dbReference type="GO" id="GO:0005886">
    <property type="term" value="C:plasma membrane"/>
    <property type="evidence" value="ECO:0007669"/>
    <property type="project" value="UniProtKB-SubCell"/>
</dbReference>
<dbReference type="InterPro" id="IPR010920">
    <property type="entry name" value="LSM_dom_sf"/>
</dbReference>
<evidence type="ECO:0000256" key="5">
    <source>
        <dbReference type="ARBA" id="ARBA00022989"/>
    </source>
</evidence>
<evidence type="ECO:0000313" key="11">
    <source>
        <dbReference type="Proteomes" id="UP000308271"/>
    </source>
</evidence>
<dbReference type="PANTHER" id="PTHR30221">
    <property type="entry name" value="SMALL-CONDUCTANCE MECHANOSENSITIVE CHANNEL"/>
    <property type="match status" value="1"/>
</dbReference>
<dbReference type="InterPro" id="IPR049278">
    <property type="entry name" value="MS_channel_C"/>
</dbReference>
<accession>A0A5C4S0Y5</accession>
<dbReference type="EMBL" id="VDCH01000031">
    <property type="protein sequence ID" value="TNJ37173.1"/>
    <property type="molecule type" value="Genomic_DNA"/>
</dbReference>
<evidence type="ECO:0000256" key="7">
    <source>
        <dbReference type="SAM" id="Phobius"/>
    </source>
</evidence>
<gene>
    <name evidence="10" type="ORF">FGF66_10975</name>
</gene>
<dbReference type="RefSeq" id="WP_139457682.1">
    <property type="nucleotide sequence ID" value="NZ_VDCH01000031.1"/>
</dbReference>
<comment type="similarity">
    <text evidence="2">Belongs to the MscS (TC 1.A.23) family.</text>
</comment>
<dbReference type="Gene3D" id="1.10.287.1260">
    <property type="match status" value="1"/>
</dbReference>
<dbReference type="Pfam" id="PF00924">
    <property type="entry name" value="MS_channel_2nd"/>
    <property type="match status" value="1"/>
</dbReference>
<evidence type="ECO:0000259" key="9">
    <source>
        <dbReference type="Pfam" id="PF21082"/>
    </source>
</evidence>
<feature type="domain" description="Mechanosensitive ion channel MscS" evidence="8">
    <location>
        <begin position="114"/>
        <end position="179"/>
    </location>
</feature>
<evidence type="ECO:0000256" key="1">
    <source>
        <dbReference type="ARBA" id="ARBA00004651"/>
    </source>
</evidence>
<dbReference type="SUPFAM" id="SSF50182">
    <property type="entry name" value="Sm-like ribonucleoproteins"/>
    <property type="match status" value="1"/>
</dbReference>
<dbReference type="Gene3D" id="3.30.70.100">
    <property type="match status" value="1"/>
</dbReference>
<organism evidence="10 11">
    <name type="scientific">Chlorobaculum thiosulfatiphilum</name>
    <name type="common">Chlorobium limicola f.sp. thiosulfatophilum</name>
    <dbReference type="NCBI Taxonomy" id="115852"/>
    <lineage>
        <taxon>Bacteria</taxon>
        <taxon>Pseudomonadati</taxon>
        <taxon>Chlorobiota</taxon>
        <taxon>Chlorobiia</taxon>
        <taxon>Chlorobiales</taxon>
        <taxon>Chlorobiaceae</taxon>
        <taxon>Chlorobaculum</taxon>
    </lineage>
</organism>
<comment type="caution">
    <text evidence="10">The sequence shown here is derived from an EMBL/GenBank/DDBJ whole genome shotgun (WGS) entry which is preliminary data.</text>
</comment>
<keyword evidence="5 7" id="KW-1133">Transmembrane helix</keyword>
<feature type="transmembrane region" description="Helical" evidence="7">
    <location>
        <begin position="68"/>
        <end position="92"/>
    </location>
</feature>
<dbReference type="Pfam" id="PF21082">
    <property type="entry name" value="MS_channel_3rd"/>
    <property type="match status" value="1"/>
</dbReference>
<evidence type="ECO:0000259" key="8">
    <source>
        <dbReference type="Pfam" id="PF00924"/>
    </source>
</evidence>
<dbReference type="AlphaFoldDB" id="A0A5C4S0Y5"/>
<name>A0A5C4S0Y5_CHLTI</name>
<protein>
    <submittedName>
        <fullName evidence="10">Mechanosensitive ion channel family protein</fullName>
    </submittedName>
</protein>
<feature type="transmembrane region" description="Helical" evidence="7">
    <location>
        <begin position="26"/>
        <end position="47"/>
    </location>
</feature>
<dbReference type="Gene3D" id="2.30.30.60">
    <property type="match status" value="1"/>
</dbReference>
<keyword evidence="6 7" id="KW-0472">Membrane</keyword>
<dbReference type="PANTHER" id="PTHR30221:SF1">
    <property type="entry name" value="SMALL-CONDUCTANCE MECHANOSENSITIVE CHANNEL"/>
    <property type="match status" value="1"/>
</dbReference>
<proteinExistence type="inferred from homology"/>
<sequence>MLDTFLGSLLTRLESAFDLEHLGSLLGEVLIVLITVSFILAVFYLFWRIVRVLLSSRLGSRLDRTSAAFAETVIKFCIFGIGVLTALGAAGIKTAALLGSLDVAGLTLGFALRDTLSNIISGILIFIDRPITINDLIEIDNNYGRVEKITLRTTRIVTVDGKMLAVPNAVIMNKTVTSYTNYPHLRLDIAVTENIDRARTILLSLVRQAPDCLDKPKPEVVVTTLNDYNVVLELRVWIEKERQHIRKRLGLREKMFNALTDAGVQMPYETIQLAPHKVEISRNYASA</sequence>
<evidence type="ECO:0000256" key="6">
    <source>
        <dbReference type="ARBA" id="ARBA00023136"/>
    </source>
</evidence>
<dbReference type="SUPFAM" id="SSF82861">
    <property type="entry name" value="Mechanosensitive channel protein MscS (YggB), transmembrane region"/>
    <property type="match status" value="1"/>
</dbReference>
<dbReference type="SUPFAM" id="SSF82689">
    <property type="entry name" value="Mechanosensitive channel protein MscS (YggB), C-terminal domain"/>
    <property type="match status" value="1"/>
</dbReference>
<dbReference type="Proteomes" id="UP000308271">
    <property type="component" value="Unassembled WGS sequence"/>
</dbReference>
<evidence type="ECO:0000256" key="3">
    <source>
        <dbReference type="ARBA" id="ARBA00022475"/>
    </source>
</evidence>
<dbReference type="InterPro" id="IPR011014">
    <property type="entry name" value="MscS_channel_TM-2"/>
</dbReference>
<keyword evidence="11" id="KW-1185">Reference proteome</keyword>